<comment type="caution">
    <text evidence="2">The sequence shown here is derived from an EMBL/GenBank/DDBJ whole genome shotgun (WGS) entry which is preliminary data.</text>
</comment>
<keyword evidence="1" id="KW-0732">Signal</keyword>
<evidence type="ECO:0000313" key="3">
    <source>
        <dbReference type="Proteomes" id="UP000681315"/>
    </source>
</evidence>
<reference evidence="2 3" key="1">
    <citation type="submission" date="2021-03" db="EMBL/GenBank/DDBJ databases">
        <title>Gelidibacter sp. nov., isolated from costal sediment.</title>
        <authorList>
            <person name="Lun K.-Y."/>
        </authorList>
    </citation>
    <scope>NUCLEOTIDE SEQUENCE [LARGE SCALE GENOMIC DNA]</scope>
    <source>
        <strain evidence="2 3">DF109</strain>
    </source>
</reference>
<name>A0ABS3SVE3_9FLAO</name>
<organism evidence="2 3">
    <name type="scientific">Gelidibacter pelagius</name>
    <dbReference type="NCBI Taxonomy" id="2819985"/>
    <lineage>
        <taxon>Bacteria</taxon>
        <taxon>Pseudomonadati</taxon>
        <taxon>Bacteroidota</taxon>
        <taxon>Flavobacteriia</taxon>
        <taxon>Flavobacteriales</taxon>
        <taxon>Flavobacteriaceae</taxon>
        <taxon>Gelidibacter</taxon>
    </lineage>
</organism>
<evidence type="ECO:0000313" key="2">
    <source>
        <dbReference type="EMBL" id="MBO3099670.1"/>
    </source>
</evidence>
<sequence>MKTKLLVLGTLVVMLMTSPLYAQKTSKKEKERKVKVEKSQKAKTMEKKEMKQIKAVPRSKTQVIPIKERVKHGHIDPVTGEQIITPTPESIYVTITSPESNLSVGEGLNGKITVEGRTNKRQWIEIRVQSGKRTIDNYTDSDRYYSKLIEDWRPVEANGFGDWKTIIDVKLLSYSAGADYDNVEQHYFTILVRSRNDRSKIEVLHLQRFDN</sequence>
<dbReference type="RefSeq" id="WP_208234779.1">
    <property type="nucleotide sequence ID" value="NZ_JAGEVG010000020.1"/>
</dbReference>
<accession>A0ABS3SVE3</accession>
<keyword evidence="3" id="KW-1185">Reference proteome</keyword>
<proteinExistence type="predicted"/>
<protein>
    <submittedName>
        <fullName evidence="2">Uncharacterized protein</fullName>
    </submittedName>
</protein>
<evidence type="ECO:0000256" key="1">
    <source>
        <dbReference type="SAM" id="SignalP"/>
    </source>
</evidence>
<feature type="signal peptide" evidence="1">
    <location>
        <begin position="1"/>
        <end position="22"/>
    </location>
</feature>
<dbReference type="Proteomes" id="UP000681315">
    <property type="component" value="Unassembled WGS sequence"/>
</dbReference>
<feature type="chain" id="PRO_5047447593" evidence="1">
    <location>
        <begin position="23"/>
        <end position="211"/>
    </location>
</feature>
<dbReference type="EMBL" id="JAGEVG010000020">
    <property type="protein sequence ID" value="MBO3099670.1"/>
    <property type="molecule type" value="Genomic_DNA"/>
</dbReference>
<gene>
    <name evidence="2" type="ORF">J4051_15425</name>
</gene>